<evidence type="ECO:0000313" key="1">
    <source>
        <dbReference type="EMBL" id="ANZ37928.1"/>
    </source>
</evidence>
<dbReference type="AlphaFoldDB" id="A0A1B2HJL6"/>
<gene>
    <name evidence="1" type="ORF">BBK82_19570</name>
</gene>
<dbReference type="KEGG" id="led:BBK82_19570"/>
<keyword evidence="2" id="KW-1185">Reference proteome</keyword>
<protein>
    <recommendedName>
        <fullName evidence="3">DUF4062 domain-containing protein</fullName>
    </recommendedName>
</protein>
<sequence>MAFDARVFQILIASPGDVPDERRIISEVIHDWNYLNATEKSIVLLPLRYETHATLELNEPTQDRINWQVVDHCDMAVGVFWTRLGTPTGRAESGTAEEIQRVGDAGKPVMLYFSRAKVDLEEVDLGEYARLKEFKQRTYTQGLVDGYATTDEFRDKFARHLALKVRELVARDADDENRDTDLRQHTGLQLRLAEGDPLVPLAENAVVEVEQVTCPDFQHVPDDHFELVHERVTKHSHRPFRLALINDDGEGLQHLHLDIVVTADHDDDQLLVANSSNSPASSPAREQNTSIQAGSISVVNIYEPSRDYFVLVRREGGDSWTMELDLPVVHAGRTVSSRNEFWLDVTRSRTVVLDCTAYSSSSAPFTMRTAVEIRLTQRTMSWQEIVAEAQAG</sequence>
<dbReference type="STRING" id="1586287.BBK82_19570"/>
<name>A0A1B2HJL6_9PSEU</name>
<dbReference type="EMBL" id="CP016793">
    <property type="protein sequence ID" value="ANZ37928.1"/>
    <property type="molecule type" value="Genomic_DNA"/>
</dbReference>
<dbReference type="Proteomes" id="UP000093053">
    <property type="component" value="Chromosome"/>
</dbReference>
<evidence type="ECO:0008006" key="3">
    <source>
        <dbReference type="Google" id="ProtNLM"/>
    </source>
</evidence>
<dbReference type="RefSeq" id="WP_065916287.1">
    <property type="nucleotide sequence ID" value="NZ_CP016793.1"/>
</dbReference>
<organism evidence="1 2">
    <name type="scientific">Lentzea guizhouensis</name>
    <dbReference type="NCBI Taxonomy" id="1586287"/>
    <lineage>
        <taxon>Bacteria</taxon>
        <taxon>Bacillati</taxon>
        <taxon>Actinomycetota</taxon>
        <taxon>Actinomycetes</taxon>
        <taxon>Pseudonocardiales</taxon>
        <taxon>Pseudonocardiaceae</taxon>
        <taxon>Lentzea</taxon>
    </lineage>
</organism>
<proteinExistence type="predicted"/>
<evidence type="ECO:0000313" key="2">
    <source>
        <dbReference type="Proteomes" id="UP000093053"/>
    </source>
</evidence>
<reference evidence="1 2" key="1">
    <citation type="submission" date="2016-07" db="EMBL/GenBank/DDBJ databases">
        <title>Complete genome sequence of the Lentzea guizhouensis DHS C013.</title>
        <authorList>
            <person name="Cao C."/>
        </authorList>
    </citation>
    <scope>NUCLEOTIDE SEQUENCE [LARGE SCALE GENOMIC DNA]</scope>
    <source>
        <strain evidence="1 2">DHS C013</strain>
    </source>
</reference>
<dbReference type="OrthoDB" id="9784936at2"/>
<accession>A0A1B2HJL6</accession>